<dbReference type="PANTHER" id="PTHR33713">
    <property type="entry name" value="ANTITOXIN YAFN-RELATED"/>
    <property type="match status" value="1"/>
</dbReference>
<dbReference type="InterPro" id="IPR006442">
    <property type="entry name" value="Antitoxin_Phd/YefM"/>
</dbReference>
<evidence type="ECO:0000313" key="4">
    <source>
        <dbReference type="Proteomes" id="UP000191931"/>
    </source>
</evidence>
<sequence length="80" mass="9140">MTILSATEARSNLYRLIDQTSSSHEPIIITGKRGNAVLISEDDWRSMQETMFLLNIPGMRKSIREGLTTPVEDCKEELDW</sequence>
<name>A0A1W1HGT6_9BACT</name>
<dbReference type="Proteomes" id="UP000191931">
    <property type="component" value="Unassembled WGS sequence"/>
</dbReference>
<dbReference type="EMBL" id="FWEV01000280">
    <property type="protein sequence ID" value="SLM31592.1"/>
    <property type="molecule type" value="Genomic_DNA"/>
</dbReference>
<dbReference type="Pfam" id="PF02604">
    <property type="entry name" value="PhdYeFM_antitox"/>
    <property type="match status" value="1"/>
</dbReference>
<organism evidence="3 4">
    <name type="scientific">Desulfamplus magnetovallimortis</name>
    <dbReference type="NCBI Taxonomy" id="1246637"/>
    <lineage>
        <taxon>Bacteria</taxon>
        <taxon>Pseudomonadati</taxon>
        <taxon>Thermodesulfobacteriota</taxon>
        <taxon>Desulfobacteria</taxon>
        <taxon>Desulfobacterales</taxon>
        <taxon>Desulfobacteraceae</taxon>
        <taxon>Desulfamplus</taxon>
    </lineage>
</organism>
<evidence type="ECO:0000313" key="3">
    <source>
        <dbReference type="EMBL" id="SLM31592.1"/>
    </source>
</evidence>
<dbReference type="RefSeq" id="WP_080800479.1">
    <property type="nucleotide sequence ID" value="NZ_LT828541.1"/>
</dbReference>
<dbReference type="STRING" id="1246637.MTBBW1_390003"/>
<gene>
    <name evidence="3" type="ORF">MTBBW1_390003</name>
</gene>
<evidence type="ECO:0000256" key="1">
    <source>
        <dbReference type="ARBA" id="ARBA00009981"/>
    </source>
</evidence>
<accession>A0A1W1HGT6</accession>
<dbReference type="OrthoDB" id="9802003at2"/>
<dbReference type="AlphaFoldDB" id="A0A1W1HGT6"/>
<evidence type="ECO:0000256" key="2">
    <source>
        <dbReference type="RuleBase" id="RU362080"/>
    </source>
</evidence>
<dbReference type="Gene3D" id="3.40.1620.10">
    <property type="entry name" value="YefM-like domain"/>
    <property type="match status" value="1"/>
</dbReference>
<dbReference type="SUPFAM" id="SSF143120">
    <property type="entry name" value="YefM-like"/>
    <property type="match status" value="1"/>
</dbReference>
<proteinExistence type="inferred from homology"/>
<dbReference type="NCBIfam" id="TIGR01552">
    <property type="entry name" value="phd_fam"/>
    <property type="match status" value="1"/>
</dbReference>
<dbReference type="InterPro" id="IPR051405">
    <property type="entry name" value="phD/YefM_antitoxin"/>
</dbReference>
<reference evidence="3 4" key="1">
    <citation type="submission" date="2017-03" db="EMBL/GenBank/DDBJ databases">
        <authorList>
            <person name="Afonso C.L."/>
            <person name="Miller P.J."/>
            <person name="Scott M.A."/>
            <person name="Spackman E."/>
            <person name="Goraichik I."/>
            <person name="Dimitrov K.M."/>
            <person name="Suarez D.L."/>
            <person name="Swayne D.E."/>
        </authorList>
    </citation>
    <scope>NUCLEOTIDE SEQUENCE [LARGE SCALE GENOMIC DNA]</scope>
    <source>
        <strain evidence="3">PRJEB14757</strain>
    </source>
</reference>
<comment type="similarity">
    <text evidence="1 2">Belongs to the phD/YefM antitoxin family.</text>
</comment>
<comment type="function">
    <text evidence="2">Antitoxin component of a type II toxin-antitoxin (TA) system.</text>
</comment>
<dbReference type="InterPro" id="IPR036165">
    <property type="entry name" value="YefM-like_sf"/>
</dbReference>
<keyword evidence="4" id="KW-1185">Reference proteome</keyword>
<protein>
    <recommendedName>
        <fullName evidence="2">Antitoxin</fullName>
    </recommendedName>
</protein>
<dbReference type="PANTHER" id="PTHR33713:SF6">
    <property type="entry name" value="ANTITOXIN YEFM"/>
    <property type="match status" value="1"/>
</dbReference>